<dbReference type="Proteomes" id="UP001465668">
    <property type="component" value="Unassembled WGS sequence"/>
</dbReference>
<dbReference type="EMBL" id="JARVKM010000004">
    <property type="protein sequence ID" value="KAK9781193.1"/>
    <property type="molecule type" value="Genomic_DNA"/>
</dbReference>
<evidence type="ECO:0000313" key="3">
    <source>
        <dbReference type="Proteomes" id="UP001465668"/>
    </source>
</evidence>
<evidence type="ECO:0000313" key="2">
    <source>
        <dbReference type="EMBL" id="KAK9781193.1"/>
    </source>
</evidence>
<evidence type="ECO:0000259" key="1">
    <source>
        <dbReference type="Pfam" id="PF21762"/>
    </source>
</evidence>
<proteinExistence type="predicted"/>
<keyword evidence="3" id="KW-1185">Reference proteome</keyword>
<dbReference type="Pfam" id="PF21762">
    <property type="entry name" value="DEDDh_C"/>
    <property type="match status" value="1"/>
</dbReference>
<feature type="domain" description="Gfd2/YDR514C-like C-terminal" evidence="1">
    <location>
        <begin position="85"/>
        <end position="243"/>
    </location>
</feature>
<dbReference type="PANTHER" id="PTHR28083:SF1">
    <property type="entry name" value="GOOD FOR FULL DBP5 ACTIVITY PROTEIN 2"/>
    <property type="match status" value="1"/>
</dbReference>
<dbReference type="InterPro" id="IPR040151">
    <property type="entry name" value="Gfd2/YDR514C-like"/>
</dbReference>
<name>A0ABR2Y5T2_9PEZI</name>
<organism evidence="2 3">
    <name type="scientific">Seiridium cardinale</name>
    <dbReference type="NCBI Taxonomy" id="138064"/>
    <lineage>
        <taxon>Eukaryota</taxon>
        <taxon>Fungi</taxon>
        <taxon>Dikarya</taxon>
        <taxon>Ascomycota</taxon>
        <taxon>Pezizomycotina</taxon>
        <taxon>Sordariomycetes</taxon>
        <taxon>Xylariomycetidae</taxon>
        <taxon>Amphisphaeriales</taxon>
        <taxon>Sporocadaceae</taxon>
        <taxon>Seiridium</taxon>
    </lineage>
</organism>
<gene>
    <name evidence="2" type="ORF">SCAR479_05014</name>
</gene>
<accession>A0ABR2Y5T2</accession>
<comment type="caution">
    <text evidence="2">The sequence shown here is derived from an EMBL/GenBank/DDBJ whole genome shotgun (WGS) entry which is preliminary data.</text>
</comment>
<sequence length="263" mass="29806">MAAVPPRAPSRSIFFAKELGAHGGILSSRLGLQYLSSPLNSFHEVWRHCFSGARIANLIGSSRMIKEENIKLADLWDMSREEKIVFMVIDVKTTDANASLITDLGLTAWTPGAVGIIQSQHWHIDELSYNEMEPDTFDFGTTQNIASSDIGTVLDDWVLSFRVQHRRICLVFYGSNTLCSLEKQWPIPSDVLLLDAQKIWQLQQHQETPISLDEIFLSARDFEYRPSTLHNLGNRSYLLMLILQRLGDRADNWAKDSATHVAY</sequence>
<protein>
    <recommendedName>
        <fullName evidence="1">Gfd2/YDR514C-like C-terminal domain-containing protein</fullName>
    </recommendedName>
</protein>
<reference evidence="2 3" key="1">
    <citation type="submission" date="2024-02" db="EMBL/GenBank/DDBJ databases">
        <title>First draft genome assembly of two strains of Seiridium cardinale.</title>
        <authorList>
            <person name="Emiliani G."/>
            <person name="Scali E."/>
        </authorList>
    </citation>
    <scope>NUCLEOTIDE SEQUENCE [LARGE SCALE GENOMIC DNA]</scope>
    <source>
        <strain evidence="2 3">BM-138-000479</strain>
    </source>
</reference>
<dbReference type="InterPro" id="IPR048519">
    <property type="entry name" value="Gfd2/YDR514C-like_C"/>
</dbReference>
<dbReference type="PANTHER" id="PTHR28083">
    <property type="entry name" value="GOOD FOR FULL DBP5 ACTIVITY PROTEIN 2"/>
    <property type="match status" value="1"/>
</dbReference>